<gene>
    <name evidence="1" type="ORF">DS745_03485</name>
</gene>
<dbReference type="RefSeq" id="WP_129076801.1">
    <property type="nucleotide sequence ID" value="NZ_QOUX01000001.1"/>
</dbReference>
<sequence length="136" mass="16452">MKWRILIVSLVVVIIFGWYVWSSERTKTRLAQEIVFLEQHTELFNEHFPEFLWELFSEPILTTISQQYSLNENYGFKVDANKHIKLTRNWDHNSGFIVQFYIVAHDTKRDLGYDIVTFRLKNNNKIHLIEYKKNGW</sequence>
<organism evidence="1 2">
    <name type="scientific">Anaerobacillus alkaliphilus</name>
    <dbReference type="NCBI Taxonomy" id="1548597"/>
    <lineage>
        <taxon>Bacteria</taxon>
        <taxon>Bacillati</taxon>
        <taxon>Bacillota</taxon>
        <taxon>Bacilli</taxon>
        <taxon>Bacillales</taxon>
        <taxon>Bacillaceae</taxon>
        <taxon>Anaerobacillus</taxon>
    </lineage>
</organism>
<dbReference type="EMBL" id="QOUX01000001">
    <property type="protein sequence ID" value="RXJ04459.1"/>
    <property type="molecule type" value="Genomic_DNA"/>
</dbReference>
<proteinExistence type="predicted"/>
<dbReference type="AlphaFoldDB" id="A0A4Q0VY23"/>
<evidence type="ECO:0000313" key="2">
    <source>
        <dbReference type="Proteomes" id="UP000290649"/>
    </source>
</evidence>
<dbReference type="Pfam" id="PF13027">
    <property type="entry name" value="DUF3888"/>
    <property type="match status" value="1"/>
</dbReference>
<accession>A0A4Q0VY23</accession>
<evidence type="ECO:0000313" key="1">
    <source>
        <dbReference type="EMBL" id="RXJ04459.1"/>
    </source>
</evidence>
<reference evidence="1 2" key="1">
    <citation type="journal article" date="2019" name="Int. J. Syst. Evol. Microbiol.">
        <title>Anaerobacillus alkaliphilus sp. nov., a novel alkaliphilic and moderately halophilic bacterium.</title>
        <authorList>
            <person name="Borsodi A.K."/>
            <person name="Aszalos J.M."/>
            <person name="Bihari P."/>
            <person name="Nagy I."/>
            <person name="Schumann P."/>
            <person name="Sproer C."/>
            <person name="Kovacs A.L."/>
            <person name="Boka K."/>
            <person name="Dobosy P."/>
            <person name="Ovari M."/>
            <person name="Szili-Kovacs T."/>
            <person name="Toth E."/>
        </authorList>
    </citation>
    <scope>NUCLEOTIDE SEQUENCE [LARGE SCALE GENOMIC DNA]</scope>
    <source>
        <strain evidence="1 2">B16-10</strain>
    </source>
</reference>
<protein>
    <recommendedName>
        <fullName evidence="3">DUF3888 domain-containing protein</fullName>
    </recommendedName>
</protein>
<evidence type="ECO:0008006" key="3">
    <source>
        <dbReference type="Google" id="ProtNLM"/>
    </source>
</evidence>
<comment type="caution">
    <text evidence="1">The sequence shown here is derived from an EMBL/GenBank/DDBJ whole genome shotgun (WGS) entry which is preliminary data.</text>
</comment>
<dbReference type="InterPro" id="IPR024984">
    <property type="entry name" value="DUF3888"/>
</dbReference>
<dbReference type="OrthoDB" id="9903501at2"/>
<dbReference type="Proteomes" id="UP000290649">
    <property type="component" value="Unassembled WGS sequence"/>
</dbReference>
<keyword evidence="2" id="KW-1185">Reference proteome</keyword>
<name>A0A4Q0VY23_9BACI</name>